<dbReference type="InterPro" id="IPR019079">
    <property type="entry name" value="Capsule_synth_CapA"/>
</dbReference>
<dbReference type="OrthoDB" id="9810718at2"/>
<proteinExistence type="inferred from homology"/>
<feature type="region of interest" description="Disordered" evidence="2">
    <location>
        <begin position="1"/>
        <end position="20"/>
    </location>
</feature>
<reference evidence="5 6" key="1">
    <citation type="submission" date="2018-03" db="EMBL/GenBank/DDBJ databases">
        <title>Genome assembly of novel Miniimonas species PCH200.</title>
        <authorList>
            <person name="Thakur V."/>
            <person name="Kumar V."/>
            <person name="Singh D."/>
        </authorList>
    </citation>
    <scope>NUCLEOTIDE SEQUENCE [LARGE SCALE GENOMIC DNA]</scope>
    <source>
        <strain evidence="5 6">PCH200</strain>
    </source>
</reference>
<dbReference type="CDD" id="cd07381">
    <property type="entry name" value="MPP_CapA"/>
    <property type="match status" value="1"/>
</dbReference>
<dbReference type="InterPro" id="IPR052169">
    <property type="entry name" value="CW_Biosynth-Accessory"/>
</dbReference>
<keyword evidence="3" id="KW-0812">Transmembrane</keyword>
<feature type="region of interest" description="Disordered" evidence="2">
    <location>
        <begin position="42"/>
        <end position="87"/>
    </location>
</feature>
<dbReference type="AlphaFoldDB" id="A0A2U1ZT13"/>
<dbReference type="Gene3D" id="3.60.21.10">
    <property type="match status" value="1"/>
</dbReference>
<feature type="transmembrane region" description="Helical" evidence="3">
    <location>
        <begin position="20"/>
        <end position="41"/>
    </location>
</feature>
<evidence type="ECO:0000256" key="2">
    <source>
        <dbReference type="SAM" id="MobiDB-lite"/>
    </source>
</evidence>
<gene>
    <name evidence="5" type="ORF">C8046_04615</name>
</gene>
<keyword evidence="3" id="KW-1133">Transmembrane helix</keyword>
<organism evidence="5 6">
    <name type="scientific">Serinibacter arcticus</name>
    <dbReference type="NCBI Taxonomy" id="1655435"/>
    <lineage>
        <taxon>Bacteria</taxon>
        <taxon>Bacillati</taxon>
        <taxon>Actinomycetota</taxon>
        <taxon>Actinomycetes</taxon>
        <taxon>Micrococcales</taxon>
        <taxon>Beutenbergiaceae</taxon>
        <taxon>Serinibacter</taxon>
    </lineage>
</organism>
<feature type="domain" description="Capsule synthesis protein CapA" evidence="4">
    <location>
        <begin position="90"/>
        <end position="343"/>
    </location>
</feature>
<evidence type="ECO:0000256" key="1">
    <source>
        <dbReference type="ARBA" id="ARBA00005662"/>
    </source>
</evidence>
<dbReference type="Pfam" id="PF09587">
    <property type="entry name" value="PGA_cap"/>
    <property type="match status" value="1"/>
</dbReference>
<evidence type="ECO:0000256" key="3">
    <source>
        <dbReference type="SAM" id="Phobius"/>
    </source>
</evidence>
<dbReference type="EMBL" id="PYHR01000002">
    <property type="protein sequence ID" value="PWD50062.1"/>
    <property type="molecule type" value="Genomic_DNA"/>
</dbReference>
<comment type="caution">
    <text evidence="5">The sequence shown here is derived from an EMBL/GenBank/DDBJ whole genome shotgun (WGS) entry which is preliminary data.</text>
</comment>
<keyword evidence="3" id="KW-0472">Membrane</keyword>
<evidence type="ECO:0000259" key="4">
    <source>
        <dbReference type="SMART" id="SM00854"/>
    </source>
</evidence>
<comment type="similarity">
    <text evidence="1">Belongs to the CapA family.</text>
</comment>
<dbReference type="SMART" id="SM00854">
    <property type="entry name" value="PGA_cap"/>
    <property type="match status" value="1"/>
</dbReference>
<name>A0A2U1ZT13_9MICO</name>
<feature type="region of interest" description="Disordered" evidence="2">
    <location>
        <begin position="429"/>
        <end position="449"/>
    </location>
</feature>
<feature type="compositionally biased region" description="Pro residues" evidence="2">
    <location>
        <begin position="75"/>
        <end position="85"/>
    </location>
</feature>
<dbReference type="SUPFAM" id="SSF56300">
    <property type="entry name" value="Metallo-dependent phosphatases"/>
    <property type="match status" value="1"/>
</dbReference>
<evidence type="ECO:0000313" key="5">
    <source>
        <dbReference type="EMBL" id="PWD50062.1"/>
    </source>
</evidence>
<accession>A0A2U1ZT13</accession>
<feature type="compositionally biased region" description="Low complexity" evidence="2">
    <location>
        <begin position="438"/>
        <end position="449"/>
    </location>
</feature>
<feature type="compositionally biased region" description="Basic and acidic residues" evidence="2">
    <location>
        <begin position="1"/>
        <end position="16"/>
    </location>
</feature>
<dbReference type="Proteomes" id="UP000245166">
    <property type="component" value="Unassembled WGS sequence"/>
</dbReference>
<dbReference type="PANTHER" id="PTHR33393:SF13">
    <property type="entry name" value="PGA BIOSYNTHESIS PROTEIN CAPA"/>
    <property type="match status" value="1"/>
</dbReference>
<feature type="compositionally biased region" description="Low complexity" evidence="2">
    <location>
        <begin position="42"/>
        <end position="57"/>
    </location>
</feature>
<dbReference type="InterPro" id="IPR029052">
    <property type="entry name" value="Metallo-depent_PP-like"/>
</dbReference>
<evidence type="ECO:0000313" key="6">
    <source>
        <dbReference type="Proteomes" id="UP000245166"/>
    </source>
</evidence>
<keyword evidence="6" id="KW-1185">Reference proteome</keyword>
<sequence length="449" mass="47038">MTSRANRDPRSSEPRRPGRFTAGIVTVLAFAVLGVLGAAAATGTFSTPPAPTASTEPSTPPPSPEEPEPSETSPAPEPTTDPPSLPATFTILAAGDVLPHTTVQRNAETGDGGWDFSPLWEPVTPWVQAADLALCHLEVPVAPTGTDPVGYPVFGAPPAIVADLADGGWDGCSTASNHSVDMGRAGLEQTLDALDAAGMGHVGTARTEAEAAQPQLYQLEREGQVVTVAHLSATYGTNGLPIPSDAPWSVQLIDVDQLNAQAAAARESGADLVLASVHCCEEYTDTPVPRQVEIAQDLAAGGQIDLLIGNHSHVPQPMEMLPGGPGGSGMWVAYSMGNFISNQDENCCRSQTGTGTLMWATVERPPEGPARVTGLEWTAVPGDRLGAQRIYAMPDLLTERVDAPLLTLSRTELERRQQQVLDVIGTQVPERTEPPVPTGAAPVVVPRPR</sequence>
<dbReference type="RefSeq" id="WP_109228446.1">
    <property type="nucleotide sequence ID" value="NZ_PYHR01000002.1"/>
</dbReference>
<protein>
    <submittedName>
        <fullName evidence="5">Poly-gamma-glutamate biosynthesis protein</fullName>
    </submittedName>
</protein>
<dbReference type="PANTHER" id="PTHR33393">
    <property type="entry name" value="POLYGLUTAMINE SYNTHESIS ACCESSORY PROTEIN RV0574C-RELATED"/>
    <property type="match status" value="1"/>
</dbReference>